<feature type="compositionally biased region" description="Basic residues" evidence="1">
    <location>
        <begin position="164"/>
        <end position="177"/>
    </location>
</feature>
<keyword evidence="3" id="KW-1185">Reference proteome</keyword>
<reference evidence="2 3" key="1">
    <citation type="submission" date="2016-02" db="EMBL/GenBank/DDBJ databases">
        <title>Genome analysis of coral dinoflagellate symbionts highlights evolutionary adaptations to a symbiotic lifestyle.</title>
        <authorList>
            <person name="Aranda M."/>
            <person name="Li Y."/>
            <person name="Liew Y.J."/>
            <person name="Baumgarten S."/>
            <person name="Simakov O."/>
            <person name="Wilson M."/>
            <person name="Piel J."/>
            <person name="Ashoor H."/>
            <person name="Bougouffa S."/>
            <person name="Bajic V.B."/>
            <person name="Ryu T."/>
            <person name="Ravasi T."/>
            <person name="Bayer T."/>
            <person name="Micklem G."/>
            <person name="Kim H."/>
            <person name="Bhak J."/>
            <person name="Lajeunesse T.C."/>
            <person name="Voolstra C.R."/>
        </authorList>
    </citation>
    <scope>NUCLEOTIDE SEQUENCE [LARGE SCALE GENOMIC DNA]</scope>
    <source>
        <strain evidence="2 3">CCMP2467</strain>
    </source>
</reference>
<evidence type="ECO:0000313" key="3">
    <source>
        <dbReference type="Proteomes" id="UP000186817"/>
    </source>
</evidence>
<organism evidence="2 3">
    <name type="scientific">Symbiodinium microadriaticum</name>
    <name type="common">Dinoflagellate</name>
    <name type="synonym">Zooxanthella microadriatica</name>
    <dbReference type="NCBI Taxonomy" id="2951"/>
    <lineage>
        <taxon>Eukaryota</taxon>
        <taxon>Sar</taxon>
        <taxon>Alveolata</taxon>
        <taxon>Dinophyceae</taxon>
        <taxon>Suessiales</taxon>
        <taxon>Symbiodiniaceae</taxon>
        <taxon>Symbiodinium</taxon>
    </lineage>
</organism>
<feature type="compositionally biased region" description="Basic and acidic residues" evidence="1">
    <location>
        <begin position="249"/>
        <end position="260"/>
    </location>
</feature>
<accession>A0A1Q9EZX7</accession>
<comment type="caution">
    <text evidence="2">The sequence shown here is derived from an EMBL/GenBank/DDBJ whole genome shotgun (WGS) entry which is preliminary data.</text>
</comment>
<gene>
    <name evidence="2" type="ORF">AK812_SmicGene3053</name>
</gene>
<evidence type="ECO:0000256" key="1">
    <source>
        <dbReference type="SAM" id="MobiDB-lite"/>
    </source>
</evidence>
<dbReference type="OrthoDB" id="10362121at2759"/>
<sequence length="316" mass="35781">MNLQRGNGDMLRWIPRFYLSVQRMQEAGNDPYLPITDPNNADVRAFIAGLPQEEQADLAAEEAMDQANDRLRDQHVRTTPITANIVALVFVSLSDHTQDQRHGGRQTFLVIEEGYLDTREGYSVEDTEDGAEDFLVADDDTFWVYDDDIYTWFQRRFQGRKMRRGFKGRRKGKRKGGKGSGGRRFFKNRKGKSSLADAQTDVEEPEDPPHGEESGTKNDEHMGDAEEANDDALATAGSRQGEESMPEIFCRKDDGDKLHDQGIWGKQKNVADPGRSRRRSRQPPCSAEEKNETAFDILEGAKEKEGSEDTAELQEF</sequence>
<feature type="compositionally biased region" description="Basic and acidic residues" evidence="1">
    <location>
        <begin position="207"/>
        <end position="224"/>
    </location>
</feature>
<protein>
    <submittedName>
        <fullName evidence="2">Uncharacterized protein</fullName>
    </submittedName>
</protein>
<evidence type="ECO:0000313" key="2">
    <source>
        <dbReference type="EMBL" id="OLQ12943.1"/>
    </source>
</evidence>
<dbReference type="EMBL" id="LSRX01000035">
    <property type="protein sequence ID" value="OLQ12943.1"/>
    <property type="molecule type" value="Genomic_DNA"/>
</dbReference>
<proteinExistence type="predicted"/>
<dbReference type="Proteomes" id="UP000186817">
    <property type="component" value="Unassembled WGS sequence"/>
</dbReference>
<feature type="region of interest" description="Disordered" evidence="1">
    <location>
        <begin position="164"/>
        <end position="295"/>
    </location>
</feature>
<dbReference type="AlphaFoldDB" id="A0A1Q9EZX7"/>
<name>A0A1Q9EZX7_SYMMI</name>